<dbReference type="Proteomes" id="UP000439903">
    <property type="component" value="Unassembled WGS sequence"/>
</dbReference>
<reference evidence="1 2" key="1">
    <citation type="journal article" date="2019" name="Environ. Microbiol.">
        <title>At the nexus of three kingdoms: the genome of the mycorrhizal fungus Gigaspora margarita provides insights into plant, endobacterial and fungal interactions.</title>
        <authorList>
            <person name="Venice F."/>
            <person name="Ghignone S."/>
            <person name="Salvioli di Fossalunga A."/>
            <person name="Amselem J."/>
            <person name="Novero M."/>
            <person name="Xianan X."/>
            <person name="Sedzielewska Toro K."/>
            <person name="Morin E."/>
            <person name="Lipzen A."/>
            <person name="Grigoriev I.V."/>
            <person name="Henrissat B."/>
            <person name="Martin F.M."/>
            <person name="Bonfante P."/>
        </authorList>
    </citation>
    <scope>NUCLEOTIDE SEQUENCE [LARGE SCALE GENOMIC DNA]</scope>
    <source>
        <strain evidence="1 2">BEG34</strain>
    </source>
</reference>
<accession>A0A8H3ZZQ6</accession>
<dbReference type="AlphaFoldDB" id="A0A8H3ZZQ6"/>
<comment type="caution">
    <text evidence="1">The sequence shown here is derived from an EMBL/GenBank/DDBJ whole genome shotgun (WGS) entry which is preliminary data.</text>
</comment>
<gene>
    <name evidence="1" type="ORF">F8M41_014736</name>
</gene>
<dbReference type="InterPro" id="IPR032675">
    <property type="entry name" value="LRR_dom_sf"/>
</dbReference>
<proteinExistence type="predicted"/>
<dbReference type="OrthoDB" id="9994419at2759"/>
<dbReference type="GO" id="GO:0031146">
    <property type="term" value="P:SCF-dependent proteasomal ubiquitin-dependent protein catabolic process"/>
    <property type="evidence" value="ECO:0007669"/>
    <property type="project" value="TreeGrafter"/>
</dbReference>
<keyword evidence="2" id="KW-1185">Reference proteome</keyword>
<dbReference type="GO" id="GO:0019005">
    <property type="term" value="C:SCF ubiquitin ligase complex"/>
    <property type="evidence" value="ECO:0007669"/>
    <property type="project" value="TreeGrafter"/>
</dbReference>
<evidence type="ECO:0000313" key="2">
    <source>
        <dbReference type="Proteomes" id="UP000439903"/>
    </source>
</evidence>
<evidence type="ECO:0000313" key="1">
    <source>
        <dbReference type="EMBL" id="KAF0356590.1"/>
    </source>
</evidence>
<dbReference type="EMBL" id="WTPW01003025">
    <property type="protein sequence ID" value="KAF0356590.1"/>
    <property type="molecule type" value="Genomic_DNA"/>
</dbReference>
<organism evidence="1 2">
    <name type="scientific">Gigaspora margarita</name>
    <dbReference type="NCBI Taxonomy" id="4874"/>
    <lineage>
        <taxon>Eukaryota</taxon>
        <taxon>Fungi</taxon>
        <taxon>Fungi incertae sedis</taxon>
        <taxon>Mucoromycota</taxon>
        <taxon>Glomeromycotina</taxon>
        <taxon>Glomeromycetes</taxon>
        <taxon>Diversisporales</taxon>
        <taxon>Gigasporaceae</taxon>
        <taxon>Gigaspora</taxon>
    </lineage>
</organism>
<dbReference type="Gene3D" id="3.80.10.10">
    <property type="entry name" value="Ribonuclease Inhibitor"/>
    <property type="match status" value="1"/>
</dbReference>
<protein>
    <submittedName>
        <fullName evidence="1">RNI-like protein</fullName>
    </submittedName>
</protein>
<sequence length="495" mass="55594">MDEQFNVNHYYNNYRLILPQFFVNPFAHAQIIPVKKISTTPYVPPEIIRIILGLLRNDKKTLASCALVNHTFNLHATPILYDTVAFTFPYTFTLFANATNDIKKRCSKMIRHLDLSGFSTCGLQKSSSSIQKVITPDLLIHILRSFPSLKAFSISDTLESVITLDVLKVLFLECKNINTIDFCGCSTKQFGIALEEFSGFIGRVKIIQQFDDNDEEMVTFNMNQKPLLSHVQRLSLHECPVISECSTIIPLLAHAPNLTHLDLGGCSVGDLTLTFLGVGTNAPTTLSHLLLAKCKNISSSAIASFVFKCSQLETLNLYGERDIATAIAECDLMTILCSPNAKNFQTLDIGSSQITPMILTAIKENCSSLQNLGISRAQISNISLIKDLLSVMTNLQYIDLTSIPCFNPLNTNNLFTTITKNNHHIQTIEMSESLLKKLCAIDGWKINFNYGRRWYYARETLDFSKPEMTHYRKLDITESGPECLSKIFQYYSFGV</sequence>
<dbReference type="SUPFAM" id="SSF52047">
    <property type="entry name" value="RNI-like"/>
    <property type="match status" value="1"/>
</dbReference>
<name>A0A8H3ZZQ6_GIGMA</name>
<dbReference type="PANTHER" id="PTHR13318">
    <property type="entry name" value="PARTNER OF PAIRED, ISOFORM B-RELATED"/>
    <property type="match status" value="1"/>
</dbReference>